<reference evidence="1" key="1">
    <citation type="journal article" date="2015" name="Nature">
        <title>Complex archaea that bridge the gap between prokaryotes and eukaryotes.</title>
        <authorList>
            <person name="Spang A."/>
            <person name="Saw J.H."/>
            <person name="Jorgensen S.L."/>
            <person name="Zaremba-Niedzwiedzka K."/>
            <person name="Martijn J."/>
            <person name="Lind A.E."/>
            <person name="van Eijk R."/>
            <person name="Schleper C."/>
            <person name="Guy L."/>
            <person name="Ettema T.J."/>
        </authorList>
    </citation>
    <scope>NUCLEOTIDE SEQUENCE</scope>
</reference>
<evidence type="ECO:0000313" key="1">
    <source>
        <dbReference type="EMBL" id="KKM95072.1"/>
    </source>
</evidence>
<accession>A0A0F9PPG4</accession>
<dbReference type="Pfam" id="PF05766">
    <property type="entry name" value="NinG"/>
    <property type="match status" value="1"/>
</dbReference>
<sequence length="143" mass="16678">MKRTLINKKSKRPIKKLKAEAWRLFSLFIRMRDCLRTTGSVEYGECITCNNTLPFEELQAGHFIPGRHNTNLFSEKGVHAQCKRCNLFLGGNQLEYRRQIIKLYGEGYDEVLEEENKIGKKSSVDELEAIIKFLKEKIKLLEI</sequence>
<dbReference type="EMBL" id="LAZR01006055">
    <property type="protein sequence ID" value="KKM95072.1"/>
    <property type="molecule type" value="Genomic_DNA"/>
</dbReference>
<name>A0A0F9PPG4_9ZZZZ</name>
<dbReference type="InterPro" id="IPR008713">
    <property type="entry name" value="Phage_lambda_NinG"/>
</dbReference>
<gene>
    <name evidence="1" type="ORF">LCGC14_1191730</name>
</gene>
<proteinExistence type="predicted"/>
<comment type="caution">
    <text evidence="1">The sequence shown here is derived from an EMBL/GenBank/DDBJ whole genome shotgun (WGS) entry which is preliminary data.</text>
</comment>
<protein>
    <submittedName>
        <fullName evidence="1">Uncharacterized protein</fullName>
    </submittedName>
</protein>
<organism evidence="1">
    <name type="scientific">marine sediment metagenome</name>
    <dbReference type="NCBI Taxonomy" id="412755"/>
    <lineage>
        <taxon>unclassified sequences</taxon>
        <taxon>metagenomes</taxon>
        <taxon>ecological metagenomes</taxon>
    </lineage>
</organism>
<dbReference type="AlphaFoldDB" id="A0A0F9PPG4"/>